<sequence length="164" mass="17688">MMNHESVHTLHDILGSELGSLILLSNSTPLSLAIQQGLPVLIKPELSDHHLGRVNSHVNSGTINLFPCNPLDMNNPFSPVNLDNLPFPSLVCPTNNLDLIVFSDRHGSHAVFLTEVSGKWCAHEDTTHGGWRREVGLTALSAGGGDSWVVLHCGIMESAARVCV</sequence>
<gene>
    <name evidence="1" type="ORF">OIU79_000555</name>
</gene>
<proteinExistence type="predicted"/>
<reference evidence="1" key="2">
    <citation type="journal article" date="2023" name="Int. J. Mol. Sci.">
        <title>De Novo Assembly and Annotation of 11 Diverse Shrub Willow (Salix) Genomes Reveals Novel Gene Organization in Sex-Linked Regions.</title>
        <authorList>
            <person name="Hyden B."/>
            <person name="Feng K."/>
            <person name="Yates T.B."/>
            <person name="Jawdy S."/>
            <person name="Cereghino C."/>
            <person name="Smart L.B."/>
            <person name="Muchero W."/>
        </authorList>
    </citation>
    <scope>NUCLEOTIDE SEQUENCE</scope>
    <source>
        <tissue evidence="1">Shoot tip</tissue>
    </source>
</reference>
<name>A0A9Q0ZN02_SALPP</name>
<dbReference type="OrthoDB" id="10570868at2759"/>
<keyword evidence="2" id="KW-1185">Reference proteome</keyword>
<dbReference type="Proteomes" id="UP001151532">
    <property type="component" value="Chromosome 7"/>
</dbReference>
<protein>
    <submittedName>
        <fullName evidence="1">Uncharacterized protein</fullName>
    </submittedName>
</protein>
<comment type="caution">
    <text evidence="1">The sequence shown here is derived from an EMBL/GenBank/DDBJ whole genome shotgun (WGS) entry which is preliminary data.</text>
</comment>
<evidence type="ECO:0000313" key="1">
    <source>
        <dbReference type="EMBL" id="KAJ6740456.1"/>
    </source>
</evidence>
<evidence type="ECO:0000313" key="2">
    <source>
        <dbReference type="Proteomes" id="UP001151532"/>
    </source>
</evidence>
<reference evidence="1" key="1">
    <citation type="submission" date="2022-11" db="EMBL/GenBank/DDBJ databases">
        <authorList>
            <person name="Hyden B.L."/>
            <person name="Feng K."/>
            <person name="Yates T."/>
            <person name="Jawdy S."/>
            <person name="Smart L.B."/>
            <person name="Muchero W."/>
        </authorList>
    </citation>
    <scope>NUCLEOTIDE SEQUENCE</scope>
    <source>
        <tissue evidence="1">Shoot tip</tissue>
    </source>
</reference>
<accession>A0A9Q0ZN02</accession>
<dbReference type="EMBL" id="JAPFFK010000010">
    <property type="protein sequence ID" value="KAJ6740456.1"/>
    <property type="molecule type" value="Genomic_DNA"/>
</dbReference>
<dbReference type="AlphaFoldDB" id="A0A9Q0ZN02"/>
<organism evidence="1 2">
    <name type="scientific">Salix purpurea</name>
    <name type="common">Purple osier willow</name>
    <dbReference type="NCBI Taxonomy" id="77065"/>
    <lineage>
        <taxon>Eukaryota</taxon>
        <taxon>Viridiplantae</taxon>
        <taxon>Streptophyta</taxon>
        <taxon>Embryophyta</taxon>
        <taxon>Tracheophyta</taxon>
        <taxon>Spermatophyta</taxon>
        <taxon>Magnoliopsida</taxon>
        <taxon>eudicotyledons</taxon>
        <taxon>Gunneridae</taxon>
        <taxon>Pentapetalae</taxon>
        <taxon>rosids</taxon>
        <taxon>fabids</taxon>
        <taxon>Malpighiales</taxon>
        <taxon>Salicaceae</taxon>
        <taxon>Saliceae</taxon>
        <taxon>Salix</taxon>
    </lineage>
</organism>